<comment type="caution">
    <text evidence="2">The sequence shown here is derived from an EMBL/GenBank/DDBJ whole genome shotgun (WGS) entry which is preliminary data.</text>
</comment>
<evidence type="ECO:0000313" key="3">
    <source>
        <dbReference type="Proteomes" id="UP000299102"/>
    </source>
</evidence>
<accession>A0A4C1UM25</accession>
<feature type="compositionally biased region" description="Basic and acidic residues" evidence="1">
    <location>
        <begin position="47"/>
        <end position="62"/>
    </location>
</feature>
<keyword evidence="3" id="KW-1185">Reference proteome</keyword>
<evidence type="ECO:0000256" key="1">
    <source>
        <dbReference type="SAM" id="MobiDB-lite"/>
    </source>
</evidence>
<dbReference type="EMBL" id="BGZK01000188">
    <property type="protein sequence ID" value="GBP27026.1"/>
    <property type="molecule type" value="Genomic_DNA"/>
</dbReference>
<evidence type="ECO:0000313" key="2">
    <source>
        <dbReference type="EMBL" id="GBP27026.1"/>
    </source>
</evidence>
<organism evidence="2 3">
    <name type="scientific">Eumeta variegata</name>
    <name type="common">Bagworm moth</name>
    <name type="synonym">Eumeta japonica</name>
    <dbReference type="NCBI Taxonomy" id="151549"/>
    <lineage>
        <taxon>Eukaryota</taxon>
        <taxon>Metazoa</taxon>
        <taxon>Ecdysozoa</taxon>
        <taxon>Arthropoda</taxon>
        <taxon>Hexapoda</taxon>
        <taxon>Insecta</taxon>
        <taxon>Pterygota</taxon>
        <taxon>Neoptera</taxon>
        <taxon>Endopterygota</taxon>
        <taxon>Lepidoptera</taxon>
        <taxon>Glossata</taxon>
        <taxon>Ditrysia</taxon>
        <taxon>Tineoidea</taxon>
        <taxon>Psychidae</taxon>
        <taxon>Oiketicinae</taxon>
        <taxon>Eumeta</taxon>
    </lineage>
</organism>
<dbReference type="AlphaFoldDB" id="A0A4C1UM25"/>
<feature type="region of interest" description="Disordered" evidence="1">
    <location>
        <begin position="47"/>
        <end position="75"/>
    </location>
</feature>
<dbReference type="Proteomes" id="UP000299102">
    <property type="component" value="Unassembled WGS sequence"/>
</dbReference>
<sequence>MLKRRVRSRNAPTTLENLESAIREEWENCVFAYNTVHVRVRRMETDEGRCQGCGDKGRDRQLDMSPEPLIQFDSS</sequence>
<protein>
    <submittedName>
        <fullName evidence="2">Uncharacterized protein</fullName>
    </submittedName>
</protein>
<name>A0A4C1UM25_EUMVA</name>
<reference evidence="2 3" key="1">
    <citation type="journal article" date="2019" name="Commun. Biol.">
        <title>The bagworm genome reveals a unique fibroin gene that provides high tensile strength.</title>
        <authorList>
            <person name="Kono N."/>
            <person name="Nakamura H."/>
            <person name="Ohtoshi R."/>
            <person name="Tomita M."/>
            <person name="Numata K."/>
            <person name="Arakawa K."/>
        </authorList>
    </citation>
    <scope>NUCLEOTIDE SEQUENCE [LARGE SCALE GENOMIC DNA]</scope>
</reference>
<gene>
    <name evidence="2" type="ORF">EVAR_11261_1</name>
</gene>
<proteinExistence type="predicted"/>